<sequence length="233" mass="25231">VASEFTYSEAIEKVMSLADFERSRTAPEHSSFHLERMTLLFEKYGKIHLKTPSVHIAGTNGKGSVAAMISSVLAEAGYMVGLYTSPHLHSVRERIRLNGVPVSETAFADLVSKTWAHVCSVSSSGNYGGVTTFEMMTLLAIIFFAEKEVDLQVIEVGLGGRLDATNLVRTELSVITPIGLDHIETLGSTIPKIAREKAGIIKTEIPVVVAPQVPEAREVIAQLAHTRCASLID</sequence>
<dbReference type="InterPro" id="IPR018109">
    <property type="entry name" value="Folylpolyglutamate_synth_CS"/>
</dbReference>
<dbReference type="NCBIfam" id="TIGR01499">
    <property type="entry name" value="folC"/>
    <property type="match status" value="1"/>
</dbReference>
<dbReference type="GO" id="GO:0004326">
    <property type="term" value="F:tetrahydrofolylpolyglutamate synthase activity"/>
    <property type="evidence" value="ECO:0007669"/>
    <property type="project" value="InterPro"/>
</dbReference>
<dbReference type="PROSITE" id="PS01011">
    <property type="entry name" value="FOLYLPOLYGLU_SYNT_1"/>
    <property type="match status" value="1"/>
</dbReference>
<reference evidence="6" key="1">
    <citation type="submission" date="2018-05" db="EMBL/GenBank/DDBJ databases">
        <authorList>
            <person name="Lanie J.A."/>
            <person name="Ng W.-L."/>
            <person name="Kazmierczak K.M."/>
            <person name="Andrzejewski T.M."/>
            <person name="Davidsen T.M."/>
            <person name="Wayne K.J."/>
            <person name="Tettelin H."/>
            <person name="Glass J.I."/>
            <person name="Rusch D."/>
            <person name="Podicherti R."/>
            <person name="Tsui H.-C.T."/>
            <person name="Winkler M.E."/>
        </authorList>
    </citation>
    <scope>NUCLEOTIDE SEQUENCE</scope>
</reference>
<dbReference type="SUPFAM" id="SSF53623">
    <property type="entry name" value="MurD-like peptide ligases, catalytic domain"/>
    <property type="match status" value="1"/>
</dbReference>
<organism evidence="6">
    <name type="scientific">marine metagenome</name>
    <dbReference type="NCBI Taxonomy" id="408172"/>
    <lineage>
        <taxon>unclassified sequences</taxon>
        <taxon>metagenomes</taxon>
        <taxon>ecological metagenomes</taxon>
    </lineage>
</organism>
<dbReference type="InterPro" id="IPR001645">
    <property type="entry name" value="Folylpolyglutamate_synth"/>
</dbReference>
<evidence type="ECO:0000256" key="4">
    <source>
        <dbReference type="ARBA" id="ARBA00022840"/>
    </source>
</evidence>
<keyword evidence="2" id="KW-0436">Ligase</keyword>
<dbReference type="InterPro" id="IPR013221">
    <property type="entry name" value="Mur_ligase_cen"/>
</dbReference>
<evidence type="ECO:0000259" key="5">
    <source>
        <dbReference type="Pfam" id="PF08245"/>
    </source>
</evidence>
<accession>A0A382Q0E9</accession>
<dbReference type="PANTHER" id="PTHR11136">
    <property type="entry name" value="FOLYLPOLYGLUTAMATE SYNTHASE-RELATED"/>
    <property type="match status" value="1"/>
</dbReference>
<name>A0A382Q0E9_9ZZZZ</name>
<dbReference type="InterPro" id="IPR036565">
    <property type="entry name" value="Mur-like_cat_sf"/>
</dbReference>
<evidence type="ECO:0000256" key="2">
    <source>
        <dbReference type="ARBA" id="ARBA00022598"/>
    </source>
</evidence>
<dbReference type="PANTHER" id="PTHR11136:SF0">
    <property type="entry name" value="DIHYDROFOLATE SYNTHETASE-RELATED"/>
    <property type="match status" value="1"/>
</dbReference>
<dbReference type="GO" id="GO:0005737">
    <property type="term" value="C:cytoplasm"/>
    <property type="evidence" value="ECO:0007669"/>
    <property type="project" value="TreeGrafter"/>
</dbReference>
<dbReference type="Pfam" id="PF08245">
    <property type="entry name" value="Mur_ligase_M"/>
    <property type="match status" value="1"/>
</dbReference>
<keyword evidence="3" id="KW-0547">Nucleotide-binding</keyword>
<feature type="domain" description="Mur ligase central" evidence="5">
    <location>
        <begin position="56"/>
        <end position="203"/>
    </location>
</feature>
<evidence type="ECO:0000256" key="1">
    <source>
        <dbReference type="ARBA" id="ARBA00008276"/>
    </source>
</evidence>
<dbReference type="EMBL" id="UINC01110686">
    <property type="protein sequence ID" value="SVC78358.1"/>
    <property type="molecule type" value="Genomic_DNA"/>
</dbReference>
<dbReference type="GO" id="GO:0008841">
    <property type="term" value="F:dihydrofolate synthase activity"/>
    <property type="evidence" value="ECO:0007669"/>
    <property type="project" value="TreeGrafter"/>
</dbReference>
<dbReference type="PROSITE" id="PS01012">
    <property type="entry name" value="FOLYLPOLYGLU_SYNT_2"/>
    <property type="match status" value="1"/>
</dbReference>
<feature type="non-terminal residue" evidence="6">
    <location>
        <position position="233"/>
    </location>
</feature>
<evidence type="ECO:0000256" key="3">
    <source>
        <dbReference type="ARBA" id="ARBA00022741"/>
    </source>
</evidence>
<dbReference type="Gene3D" id="3.40.1190.10">
    <property type="entry name" value="Mur-like, catalytic domain"/>
    <property type="match status" value="1"/>
</dbReference>
<gene>
    <name evidence="6" type="ORF">METZ01_LOCUS331212</name>
</gene>
<feature type="non-terminal residue" evidence="6">
    <location>
        <position position="1"/>
    </location>
</feature>
<comment type="similarity">
    <text evidence="1">Belongs to the folylpolyglutamate synthase family.</text>
</comment>
<keyword evidence="4" id="KW-0067">ATP-binding</keyword>
<evidence type="ECO:0000313" key="6">
    <source>
        <dbReference type="EMBL" id="SVC78358.1"/>
    </source>
</evidence>
<dbReference type="GO" id="GO:0005524">
    <property type="term" value="F:ATP binding"/>
    <property type="evidence" value="ECO:0007669"/>
    <property type="project" value="UniProtKB-KW"/>
</dbReference>
<protein>
    <recommendedName>
        <fullName evidence="5">Mur ligase central domain-containing protein</fullName>
    </recommendedName>
</protein>
<dbReference type="AlphaFoldDB" id="A0A382Q0E9"/>
<proteinExistence type="inferred from homology"/>